<protein>
    <recommendedName>
        <fullName evidence="6">O-antigen ligase-related domain-containing protein</fullName>
    </recommendedName>
</protein>
<keyword evidence="3 5" id="KW-1133">Transmembrane helix</keyword>
<feature type="transmembrane region" description="Helical" evidence="5">
    <location>
        <begin position="106"/>
        <end position="129"/>
    </location>
</feature>
<feature type="transmembrane region" description="Helical" evidence="5">
    <location>
        <begin position="161"/>
        <end position="181"/>
    </location>
</feature>
<feature type="domain" description="O-antigen ligase-related" evidence="6">
    <location>
        <begin position="241"/>
        <end position="378"/>
    </location>
</feature>
<dbReference type="eggNOG" id="COG3307">
    <property type="taxonomic scope" value="Bacteria"/>
</dbReference>
<feature type="transmembrane region" description="Helical" evidence="5">
    <location>
        <begin position="370"/>
        <end position="390"/>
    </location>
</feature>
<dbReference type="AlphaFoldDB" id="A0A099WHT9"/>
<evidence type="ECO:0000256" key="3">
    <source>
        <dbReference type="ARBA" id="ARBA00022989"/>
    </source>
</evidence>
<evidence type="ECO:0000313" key="8">
    <source>
        <dbReference type="Proteomes" id="UP000029844"/>
    </source>
</evidence>
<evidence type="ECO:0000256" key="4">
    <source>
        <dbReference type="ARBA" id="ARBA00023136"/>
    </source>
</evidence>
<gene>
    <name evidence="7" type="ORF">EP57_02235</name>
</gene>
<feature type="transmembrane region" description="Helical" evidence="5">
    <location>
        <begin position="54"/>
        <end position="71"/>
    </location>
</feature>
<name>A0A099WHT9_9LIST</name>
<dbReference type="Proteomes" id="UP000029844">
    <property type="component" value="Unassembled WGS sequence"/>
</dbReference>
<feature type="transmembrane region" description="Helical" evidence="5">
    <location>
        <begin position="77"/>
        <end position="94"/>
    </location>
</feature>
<proteinExistence type="predicted"/>
<keyword evidence="2 5" id="KW-0812">Transmembrane</keyword>
<accession>A0A099WHT9</accession>
<organism evidence="7 8">
    <name type="scientific">Listeria booriae</name>
    <dbReference type="NCBI Taxonomy" id="1552123"/>
    <lineage>
        <taxon>Bacteria</taxon>
        <taxon>Bacillati</taxon>
        <taxon>Bacillota</taxon>
        <taxon>Bacilli</taxon>
        <taxon>Bacillales</taxon>
        <taxon>Listeriaceae</taxon>
        <taxon>Listeria</taxon>
    </lineage>
</organism>
<dbReference type="Pfam" id="PF04932">
    <property type="entry name" value="Wzy_C"/>
    <property type="match status" value="1"/>
</dbReference>
<feature type="transmembrane region" description="Helical" evidence="5">
    <location>
        <begin position="239"/>
        <end position="270"/>
    </location>
</feature>
<dbReference type="InterPro" id="IPR007016">
    <property type="entry name" value="O-antigen_ligase-rel_domated"/>
</dbReference>
<feature type="transmembrane region" description="Helical" evidence="5">
    <location>
        <begin position="31"/>
        <end position="47"/>
    </location>
</feature>
<sequence length="459" mass="52453">MVYKALTLKAIFVLSFLALLAAGVVFKEVLVIPFFIGIVVFSFFFTLKQLAEMTWIILVVASFFGSILSVPGYESLFLYRVLLPVQALLFLLTWKDWSWLDRRVRVLLLLLIGWLVTAAITLIWAQYQVAGFRNLYYIIEAIYLIGTGVYYLDSKKKLERLALLVCGVIIINIGIGVYEITTGLHLKKSALVGAIGNVQFLPSGTFFNPNDLASFLVLFLPFVLVYMRSETIFGKTMKIVLSLMSVYIIVATQSRIALVLIAGILLLLILKKSWKWGLMILLTIPLFLQLPAMQEITAQVNRTYTEKNNSTDFRLEITNYTWQTVLDSHFVGVGPGNVQMKLAQYFPADEQNEEGNVSVHNFLLEVLANYGLLSALCLFLFLYLIWYFSFRLWRANKTKESWYMLPLIISVAFPFISFASSTTLEKSYVWISFGIILAVLNHYFKRTELKNEKNYTLNM</sequence>
<dbReference type="InterPro" id="IPR051533">
    <property type="entry name" value="WaaL-like"/>
</dbReference>
<keyword evidence="4 5" id="KW-0472">Membrane</keyword>
<evidence type="ECO:0000256" key="2">
    <source>
        <dbReference type="ARBA" id="ARBA00022692"/>
    </source>
</evidence>
<evidence type="ECO:0000259" key="6">
    <source>
        <dbReference type="Pfam" id="PF04932"/>
    </source>
</evidence>
<feature type="transmembrane region" description="Helical" evidence="5">
    <location>
        <begin position="135"/>
        <end position="152"/>
    </location>
</feature>
<dbReference type="EMBL" id="JNFA01000004">
    <property type="protein sequence ID" value="KGL43710.1"/>
    <property type="molecule type" value="Genomic_DNA"/>
</dbReference>
<comment type="caution">
    <text evidence="7">The sequence shown here is derived from an EMBL/GenBank/DDBJ whole genome shotgun (WGS) entry which is preliminary data.</text>
</comment>
<dbReference type="PANTHER" id="PTHR37422:SF23">
    <property type="entry name" value="TEICHURONIC ACID BIOSYNTHESIS PROTEIN TUAE"/>
    <property type="match status" value="1"/>
</dbReference>
<evidence type="ECO:0000313" key="7">
    <source>
        <dbReference type="EMBL" id="KGL43710.1"/>
    </source>
</evidence>
<feature type="transmembrane region" description="Helical" evidence="5">
    <location>
        <begin position="402"/>
        <end position="421"/>
    </location>
</feature>
<dbReference type="GO" id="GO:0016020">
    <property type="term" value="C:membrane"/>
    <property type="evidence" value="ECO:0007669"/>
    <property type="project" value="UniProtKB-SubCell"/>
</dbReference>
<feature type="transmembrane region" description="Helical" evidence="5">
    <location>
        <begin position="212"/>
        <end position="227"/>
    </location>
</feature>
<evidence type="ECO:0000256" key="5">
    <source>
        <dbReference type="SAM" id="Phobius"/>
    </source>
</evidence>
<keyword evidence="8" id="KW-1185">Reference proteome</keyword>
<reference evidence="7 8" key="1">
    <citation type="submission" date="2014-05" db="EMBL/GenBank/DDBJ databases">
        <title>Novel Listeriaceae from food processing environments.</title>
        <authorList>
            <person name="den Bakker H.C."/>
        </authorList>
    </citation>
    <scope>NUCLEOTIDE SEQUENCE [LARGE SCALE GENOMIC DNA]</scope>
    <source>
        <strain evidence="7 8">FSL A5-0281</strain>
    </source>
</reference>
<feature type="transmembrane region" description="Helical" evidence="5">
    <location>
        <begin position="427"/>
        <end position="444"/>
    </location>
</feature>
<evidence type="ECO:0000256" key="1">
    <source>
        <dbReference type="ARBA" id="ARBA00004141"/>
    </source>
</evidence>
<comment type="subcellular location">
    <subcellularLocation>
        <location evidence="1">Membrane</location>
        <topology evidence="1">Multi-pass membrane protein</topology>
    </subcellularLocation>
</comment>
<dbReference type="PANTHER" id="PTHR37422">
    <property type="entry name" value="TEICHURONIC ACID BIOSYNTHESIS PROTEIN TUAE"/>
    <property type="match status" value="1"/>
</dbReference>
<dbReference type="STRING" id="1552123.EP57_02235"/>